<keyword evidence="9" id="KW-0472">Membrane</keyword>
<dbReference type="Pfam" id="PF02518">
    <property type="entry name" value="HATPase_c"/>
    <property type="match status" value="1"/>
</dbReference>
<protein>
    <recommendedName>
        <fullName evidence="2">histidine kinase</fullName>
        <ecNumber evidence="2">2.7.13.3</ecNumber>
    </recommendedName>
</protein>
<keyword evidence="6 11" id="KW-0418">Kinase</keyword>
<dbReference type="PRINTS" id="PR00344">
    <property type="entry name" value="BCTRLSENSOR"/>
</dbReference>
<keyword evidence="9" id="KW-1133">Transmembrane helix</keyword>
<keyword evidence="5" id="KW-0547">Nucleotide-binding</keyword>
<evidence type="ECO:0000256" key="2">
    <source>
        <dbReference type="ARBA" id="ARBA00012438"/>
    </source>
</evidence>
<sequence length="427" mass="47973">MDKWMRGQPAQLLLCALITALAGQLRITPFSGEGFRIGLGTSAFLLCLLLFRKLPFVRAGLVTGLTVLLFRTALDLALAMSLENAGDRLLAHCPAGVYYVAFAFMMSRIRHRWRDFPPLLLGAYIAGVDFISNEAELLARSFIYRMPVMSWQKEWLLLAGTAVIRSYFVIGVYSSMTISRMKVLHQEQQKRMEQMLNIGSGLYGEVFYLRKSMNTIESITARSHELYTRLTEAGLRDVSRSVLELTQQIHEVKKDSQRILAGLLKLFDRETASEMRMDEIVDFVIKSNYEYMMMLGKAIVLEKEVWVHYITERYIPLITVLNNLVSNAVEAIEAAGVIKVEVETRGGRTVLTVTDNGPGIMDQDREMIFEPGFTTKFSQTGYAATGIGLSHVREIVGSLGGGIRLFSEPGRTSFVVEIPTERLKEGV</sequence>
<dbReference type="InterPro" id="IPR005467">
    <property type="entry name" value="His_kinase_dom"/>
</dbReference>
<dbReference type="InterPro" id="IPR050980">
    <property type="entry name" value="2C_sensor_his_kinase"/>
</dbReference>
<name>A0ABW5R407_9BACL</name>
<dbReference type="InterPro" id="IPR004358">
    <property type="entry name" value="Sig_transdc_His_kin-like_C"/>
</dbReference>
<keyword evidence="8" id="KW-0902">Two-component regulatory system</keyword>
<comment type="catalytic activity">
    <reaction evidence="1">
        <text>ATP + protein L-histidine = ADP + protein N-phospho-L-histidine.</text>
        <dbReference type="EC" id="2.7.13.3"/>
    </reaction>
</comment>
<feature type="transmembrane region" description="Helical" evidence="9">
    <location>
        <begin position="56"/>
        <end position="74"/>
    </location>
</feature>
<dbReference type="SUPFAM" id="SSF55874">
    <property type="entry name" value="ATPase domain of HSP90 chaperone/DNA topoisomerase II/histidine kinase"/>
    <property type="match status" value="1"/>
</dbReference>
<dbReference type="Gene3D" id="3.30.565.10">
    <property type="entry name" value="Histidine kinase-like ATPase, C-terminal domain"/>
    <property type="match status" value="1"/>
</dbReference>
<keyword evidence="4" id="KW-0808">Transferase</keyword>
<keyword evidence="3" id="KW-0597">Phosphoprotein</keyword>
<evidence type="ECO:0000256" key="8">
    <source>
        <dbReference type="ARBA" id="ARBA00023012"/>
    </source>
</evidence>
<dbReference type="InterPro" id="IPR003594">
    <property type="entry name" value="HATPase_dom"/>
</dbReference>
<dbReference type="Proteomes" id="UP001597493">
    <property type="component" value="Unassembled WGS sequence"/>
</dbReference>
<dbReference type="EMBL" id="JBHUMY010000043">
    <property type="protein sequence ID" value="MFD2663538.1"/>
    <property type="molecule type" value="Genomic_DNA"/>
</dbReference>
<dbReference type="PANTHER" id="PTHR44936:SF9">
    <property type="entry name" value="SENSOR PROTEIN CREC"/>
    <property type="match status" value="1"/>
</dbReference>
<evidence type="ECO:0000256" key="4">
    <source>
        <dbReference type="ARBA" id="ARBA00022679"/>
    </source>
</evidence>
<accession>A0ABW5R407</accession>
<feature type="transmembrane region" description="Helical" evidence="9">
    <location>
        <begin position="35"/>
        <end position="51"/>
    </location>
</feature>
<evidence type="ECO:0000256" key="1">
    <source>
        <dbReference type="ARBA" id="ARBA00000085"/>
    </source>
</evidence>
<keyword evidence="7" id="KW-0067">ATP-binding</keyword>
<dbReference type="GO" id="GO:0016301">
    <property type="term" value="F:kinase activity"/>
    <property type="evidence" value="ECO:0007669"/>
    <property type="project" value="UniProtKB-KW"/>
</dbReference>
<organism evidence="11 12">
    <name type="scientific">Paenibacillus thailandensis</name>
    <dbReference type="NCBI Taxonomy" id="393250"/>
    <lineage>
        <taxon>Bacteria</taxon>
        <taxon>Bacillati</taxon>
        <taxon>Bacillota</taxon>
        <taxon>Bacilli</taxon>
        <taxon>Bacillales</taxon>
        <taxon>Paenibacillaceae</taxon>
        <taxon>Paenibacillus</taxon>
    </lineage>
</organism>
<feature type="transmembrane region" description="Helical" evidence="9">
    <location>
        <begin position="89"/>
        <end position="107"/>
    </location>
</feature>
<evidence type="ECO:0000256" key="6">
    <source>
        <dbReference type="ARBA" id="ARBA00022777"/>
    </source>
</evidence>
<dbReference type="CDD" id="cd00075">
    <property type="entry name" value="HATPase"/>
    <property type="match status" value="1"/>
</dbReference>
<evidence type="ECO:0000259" key="10">
    <source>
        <dbReference type="PROSITE" id="PS50109"/>
    </source>
</evidence>
<evidence type="ECO:0000313" key="11">
    <source>
        <dbReference type="EMBL" id="MFD2663538.1"/>
    </source>
</evidence>
<dbReference type="EC" id="2.7.13.3" evidence="2"/>
<evidence type="ECO:0000256" key="5">
    <source>
        <dbReference type="ARBA" id="ARBA00022741"/>
    </source>
</evidence>
<gene>
    <name evidence="11" type="ORF">ACFSW5_25185</name>
</gene>
<evidence type="ECO:0000256" key="9">
    <source>
        <dbReference type="SAM" id="Phobius"/>
    </source>
</evidence>
<reference evidence="12" key="1">
    <citation type="journal article" date="2019" name="Int. J. Syst. Evol. Microbiol.">
        <title>The Global Catalogue of Microorganisms (GCM) 10K type strain sequencing project: providing services to taxonomists for standard genome sequencing and annotation.</title>
        <authorList>
            <consortium name="The Broad Institute Genomics Platform"/>
            <consortium name="The Broad Institute Genome Sequencing Center for Infectious Disease"/>
            <person name="Wu L."/>
            <person name="Ma J."/>
        </authorList>
    </citation>
    <scope>NUCLEOTIDE SEQUENCE [LARGE SCALE GENOMIC DNA]</scope>
    <source>
        <strain evidence="12">TISTR 1827</strain>
    </source>
</reference>
<dbReference type="SMART" id="SM00387">
    <property type="entry name" value="HATPase_c"/>
    <property type="match status" value="1"/>
</dbReference>
<dbReference type="PROSITE" id="PS50109">
    <property type="entry name" value="HIS_KIN"/>
    <property type="match status" value="1"/>
</dbReference>
<dbReference type="PANTHER" id="PTHR44936">
    <property type="entry name" value="SENSOR PROTEIN CREC"/>
    <property type="match status" value="1"/>
</dbReference>
<evidence type="ECO:0000256" key="3">
    <source>
        <dbReference type="ARBA" id="ARBA00022553"/>
    </source>
</evidence>
<proteinExistence type="predicted"/>
<evidence type="ECO:0000313" key="12">
    <source>
        <dbReference type="Proteomes" id="UP001597493"/>
    </source>
</evidence>
<feature type="domain" description="Histidine kinase" evidence="10">
    <location>
        <begin position="221"/>
        <end position="422"/>
    </location>
</feature>
<comment type="caution">
    <text evidence="11">The sequence shown here is derived from an EMBL/GenBank/DDBJ whole genome shotgun (WGS) entry which is preliminary data.</text>
</comment>
<dbReference type="RefSeq" id="WP_379279724.1">
    <property type="nucleotide sequence ID" value="NZ_JBHUGT010000011.1"/>
</dbReference>
<keyword evidence="9" id="KW-0812">Transmembrane</keyword>
<keyword evidence="12" id="KW-1185">Reference proteome</keyword>
<evidence type="ECO:0000256" key="7">
    <source>
        <dbReference type="ARBA" id="ARBA00022840"/>
    </source>
</evidence>
<feature type="transmembrane region" description="Helical" evidence="9">
    <location>
        <begin position="155"/>
        <end position="173"/>
    </location>
</feature>
<dbReference type="InterPro" id="IPR036890">
    <property type="entry name" value="HATPase_C_sf"/>
</dbReference>